<dbReference type="InterPro" id="IPR007838">
    <property type="entry name" value="Cell_div_ZapA-like"/>
</dbReference>
<keyword evidence="6" id="KW-0175">Coiled coil</keyword>
<dbReference type="AlphaFoldDB" id="A0AAC8UC60"/>
<evidence type="ECO:0000256" key="11">
    <source>
        <dbReference type="ARBA" id="ARBA00033158"/>
    </source>
</evidence>
<dbReference type="Proteomes" id="UP000060132">
    <property type="component" value="Chromosome"/>
</dbReference>
<dbReference type="RefSeq" id="WP_041603461.1">
    <property type="nucleotide sequence ID" value="NZ_CP011218.1"/>
</dbReference>
<name>A0AAC8UC60_HAEDC</name>
<proteinExistence type="inferred from homology"/>
<dbReference type="PANTHER" id="PTHR34981:SF1">
    <property type="entry name" value="CELL DIVISION PROTEIN ZAPA"/>
    <property type="match status" value="1"/>
</dbReference>
<evidence type="ECO:0000256" key="3">
    <source>
        <dbReference type="ARBA" id="ARBA00015195"/>
    </source>
</evidence>
<comment type="similarity">
    <text evidence="2">Belongs to the ZapA family. Type 1 subfamily.</text>
</comment>
<keyword evidence="4" id="KW-0963">Cytoplasm</keyword>
<evidence type="ECO:0000256" key="1">
    <source>
        <dbReference type="ARBA" id="ARBA00004496"/>
    </source>
</evidence>
<accession>A0AAC8UC60</accession>
<organism evidence="12 13">
    <name type="scientific">Haemophilus ducreyi</name>
    <dbReference type="NCBI Taxonomy" id="730"/>
    <lineage>
        <taxon>Bacteria</taxon>
        <taxon>Pseudomonadati</taxon>
        <taxon>Pseudomonadota</taxon>
        <taxon>Gammaproteobacteria</taxon>
        <taxon>Pasteurellales</taxon>
        <taxon>Pasteurellaceae</taxon>
        <taxon>Haemophilus</taxon>
    </lineage>
</organism>
<comment type="function">
    <text evidence="9">Activator of cell division through the inhibition of FtsZ GTPase activity, therefore promoting FtsZ assembly into bundles of protofilaments necessary for the formation of the division Z ring. It is recruited early at mid-cell but it is not essential for cell division.</text>
</comment>
<evidence type="ECO:0000256" key="4">
    <source>
        <dbReference type="ARBA" id="ARBA00022490"/>
    </source>
</evidence>
<keyword evidence="8" id="KW-0131">Cell cycle</keyword>
<protein>
    <recommendedName>
        <fullName evidence="3">Cell division protein ZapA</fullName>
    </recommendedName>
    <alternativeName>
        <fullName evidence="11">Z ring-associated protein ZapA</fullName>
    </alternativeName>
</protein>
<evidence type="ECO:0000256" key="6">
    <source>
        <dbReference type="ARBA" id="ARBA00023054"/>
    </source>
</evidence>
<dbReference type="PANTHER" id="PTHR34981">
    <property type="entry name" value="CELL DIVISION PROTEIN ZAPA"/>
    <property type="match status" value="1"/>
</dbReference>
<evidence type="ECO:0000313" key="13">
    <source>
        <dbReference type="Proteomes" id="UP000060132"/>
    </source>
</evidence>
<reference evidence="12 13" key="1">
    <citation type="journal article" date="2015" name="PLoS Negl. Trop. Dis.">
        <title>Haemophilus ducreyi Cutaneous Ulcer Strains Are Nearly Identical to Class I Genital Ulcer Strains.</title>
        <authorList>
            <person name="Gangaiah D."/>
            <person name="Webb K.M."/>
            <person name="Humphreys T.L."/>
            <person name="Fortney K.R."/>
            <person name="Toh E."/>
            <person name="Tai A."/>
            <person name="Katz S.S."/>
            <person name="Pillay A."/>
            <person name="Chen C.Y."/>
            <person name="Roberts S.A."/>
            <person name="Munson R.S.Jr."/>
            <person name="Spinola S.M."/>
        </authorList>
    </citation>
    <scope>NUCLEOTIDE SEQUENCE [LARGE SCALE GENOMIC DNA]</scope>
    <source>
        <strain evidence="13">CLU2</strain>
    </source>
</reference>
<evidence type="ECO:0000256" key="10">
    <source>
        <dbReference type="ARBA" id="ARBA00026068"/>
    </source>
</evidence>
<dbReference type="InterPro" id="IPR036192">
    <property type="entry name" value="Cell_div_ZapA-like_sf"/>
</dbReference>
<comment type="subcellular location">
    <subcellularLocation>
        <location evidence="1">Cytoplasm</location>
    </subcellularLocation>
</comment>
<evidence type="ECO:0000256" key="9">
    <source>
        <dbReference type="ARBA" id="ARBA00024910"/>
    </source>
</evidence>
<evidence type="ECO:0000256" key="8">
    <source>
        <dbReference type="ARBA" id="ARBA00023306"/>
    </source>
</evidence>
<keyword evidence="7" id="KW-0717">Septation</keyword>
<evidence type="ECO:0000313" key="12">
    <source>
        <dbReference type="EMBL" id="AKO32334.1"/>
    </source>
</evidence>
<dbReference type="GO" id="GO:0032153">
    <property type="term" value="C:cell division site"/>
    <property type="evidence" value="ECO:0007669"/>
    <property type="project" value="TreeGrafter"/>
</dbReference>
<dbReference type="SMR" id="A0AAC8UC60"/>
<evidence type="ECO:0000256" key="2">
    <source>
        <dbReference type="ARBA" id="ARBA00010074"/>
    </source>
</evidence>
<evidence type="ECO:0000256" key="5">
    <source>
        <dbReference type="ARBA" id="ARBA00022618"/>
    </source>
</evidence>
<gene>
    <name evidence="12" type="ORF">RZ57_03985</name>
</gene>
<dbReference type="Gene3D" id="3.30.160.880">
    <property type="entry name" value="Cell division protein ZapA protomer, N-terminal domain"/>
    <property type="match status" value="1"/>
</dbReference>
<dbReference type="GO" id="GO:0005829">
    <property type="term" value="C:cytosol"/>
    <property type="evidence" value="ECO:0007669"/>
    <property type="project" value="TreeGrafter"/>
</dbReference>
<dbReference type="GO" id="GO:0000921">
    <property type="term" value="P:septin ring assembly"/>
    <property type="evidence" value="ECO:0007669"/>
    <property type="project" value="TreeGrafter"/>
</dbReference>
<dbReference type="EMBL" id="CP011219">
    <property type="protein sequence ID" value="AKO32334.1"/>
    <property type="molecule type" value="Genomic_DNA"/>
</dbReference>
<dbReference type="InterPro" id="IPR042233">
    <property type="entry name" value="Cell_div_ZapA_N"/>
</dbReference>
<sequence length="106" mass="11902">MSANYIEVQIFGQVLRLHCPAEQQENLRASAQRLEERVALLKDQSGIIQLEKVLAIVALNLNYELEQEKQKNADNKTVLESCIHQLDSSLNKLATTGSIAINQENI</sequence>
<dbReference type="GO" id="GO:0000917">
    <property type="term" value="P:division septum assembly"/>
    <property type="evidence" value="ECO:0007669"/>
    <property type="project" value="UniProtKB-KW"/>
</dbReference>
<comment type="subunit">
    <text evidence="10">Homodimer. Interacts with FtsZ.</text>
</comment>
<evidence type="ECO:0000256" key="7">
    <source>
        <dbReference type="ARBA" id="ARBA00023210"/>
    </source>
</evidence>
<keyword evidence="5 12" id="KW-0132">Cell division</keyword>
<dbReference type="SUPFAM" id="SSF102829">
    <property type="entry name" value="Cell division protein ZapA-like"/>
    <property type="match status" value="1"/>
</dbReference>
<dbReference type="GO" id="GO:0043093">
    <property type="term" value="P:FtsZ-dependent cytokinesis"/>
    <property type="evidence" value="ECO:0007669"/>
    <property type="project" value="TreeGrafter"/>
</dbReference>
<dbReference type="Pfam" id="PF05164">
    <property type="entry name" value="ZapA"/>
    <property type="match status" value="1"/>
</dbReference>
<dbReference type="GO" id="GO:0030428">
    <property type="term" value="C:cell septum"/>
    <property type="evidence" value="ECO:0007669"/>
    <property type="project" value="TreeGrafter"/>
</dbReference>